<dbReference type="PANTHER" id="PTHR34847">
    <property type="entry name" value="NODULATION PROTEIN U"/>
    <property type="match status" value="1"/>
</dbReference>
<sequence>MSRLVLGINSAHGDASAALLGEGGILAAIAEERINRKKHCAGFPRLAVAEVLRLAGATPEDITDIAVARDPRANVAAKVAFIASRPFTGVPSAVKRLAVHREVATSGDLVAEALGVPEASIRAKFHRVEHHLAHAASAYYWSPFDRATTITCDGAGDFATSLVGLCEGNRIEVLRKNLWPHSLGVFYTAICQFLGFDKFGEEYKVMGLSAYGVNRFAREMRRIVRFHPEQGIRLDLTWFRHHKTSEGMETVEGAEIQVPRLWSDAMASLFGPARRRGEPITDRERDIAASLQTRFEEIYLALVGDAVERTGVRSVAMAGGSVLNSVGNGRMITEGWVDRAYFQPAASDDGTAVGAALWVKHGVHGEARTPEVRHAYWGTSFQDHEIETALVHSGLPFKKLGRDGLLAAAAQALSEGKIVGWFQGREEWGPRALGNRSILCHPGWPGMKATLNARIKNREPFRPFAPVIRLEKLSTCFRGDHEVPFMIIVYKVRPEWKDKLSAITHEDGTGRVQTVRRADNELYYDLLGVFEEKTGIPVLLNTSFNENEPIVHTPDEAIDCYRRTKMDALGIGSFWLEKPGGEGG</sequence>
<feature type="domain" description="Carbamoyltransferase C-terminal" evidence="3">
    <location>
        <begin position="410"/>
        <end position="578"/>
    </location>
</feature>
<dbReference type="CDD" id="cd24098">
    <property type="entry name" value="ASKHA_NBD_TobZ_N"/>
    <property type="match status" value="1"/>
</dbReference>
<reference evidence="4 5" key="1">
    <citation type="submission" date="2019-04" db="EMBL/GenBank/DDBJ databases">
        <authorList>
            <person name="Li Y."/>
            <person name="Wang J."/>
        </authorList>
    </citation>
    <scope>NUCLEOTIDE SEQUENCE [LARGE SCALE GENOMIC DNA]</scope>
    <source>
        <strain evidence="4 5">DSM 14668</strain>
    </source>
</reference>
<dbReference type="Gene3D" id="3.90.870.20">
    <property type="entry name" value="Carbamoyltransferase, C-terminal domain"/>
    <property type="match status" value="1"/>
</dbReference>
<accession>A0A4U1J5F2</accession>
<dbReference type="Gene3D" id="3.30.420.40">
    <property type="match status" value="2"/>
</dbReference>
<gene>
    <name evidence="4" type="ORF">E8A74_28745</name>
</gene>
<dbReference type="Proteomes" id="UP000309215">
    <property type="component" value="Unassembled WGS sequence"/>
</dbReference>
<dbReference type="InterPro" id="IPR003696">
    <property type="entry name" value="Carbtransf_dom"/>
</dbReference>
<dbReference type="OrthoDB" id="9780777at2"/>
<comment type="caution">
    <text evidence="4">The sequence shown here is derived from an EMBL/GenBank/DDBJ whole genome shotgun (WGS) entry which is preliminary data.</text>
</comment>
<dbReference type="InterPro" id="IPR031730">
    <property type="entry name" value="Carbam_trans_C"/>
</dbReference>
<dbReference type="EMBL" id="SSMQ01000034">
    <property type="protein sequence ID" value="TKD02482.1"/>
    <property type="molecule type" value="Genomic_DNA"/>
</dbReference>
<proteinExistence type="inferred from homology"/>
<dbReference type="InterPro" id="IPR043129">
    <property type="entry name" value="ATPase_NBD"/>
</dbReference>
<feature type="domain" description="Carbamoyltransferase" evidence="2">
    <location>
        <begin position="5"/>
        <end position="357"/>
    </location>
</feature>
<evidence type="ECO:0000259" key="3">
    <source>
        <dbReference type="Pfam" id="PF16861"/>
    </source>
</evidence>
<dbReference type="RefSeq" id="WP_136932287.1">
    <property type="nucleotide sequence ID" value="NZ_SSMQ01000034.1"/>
</dbReference>
<dbReference type="SUPFAM" id="SSF53067">
    <property type="entry name" value="Actin-like ATPase domain"/>
    <property type="match status" value="1"/>
</dbReference>
<evidence type="ECO:0000313" key="5">
    <source>
        <dbReference type="Proteomes" id="UP000309215"/>
    </source>
</evidence>
<evidence type="ECO:0000313" key="4">
    <source>
        <dbReference type="EMBL" id="TKD02482.1"/>
    </source>
</evidence>
<name>A0A4U1J5F2_9BACT</name>
<dbReference type="Pfam" id="PF16861">
    <property type="entry name" value="Carbam_trans_C"/>
    <property type="match status" value="1"/>
</dbReference>
<dbReference type="InterPro" id="IPR051338">
    <property type="entry name" value="NodU/CmcH_Carbamoyltrnsfr"/>
</dbReference>
<dbReference type="InterPro" id="IPR038152">
    <property type="entry name" value="Carbam_trans_C_sf"/>
</dbReference>
<keyword evidence="5" id="KW-1185">Reference proteome</keyword>
<evidence type="ECO:0000256" key="1">
    <source>
        <dbReference type="ARBA" id="ARBA00006129"/>
    </source>
</evidence>
<dbReference type="AlphaFoldDB" id="A0A4U1J5F2"/>
<evidence type="ECO:0000259" key="2">
    <source>
        <dbReference type="Pfam" id="PF02543"/>
    </source>
</evidence>
<keyword evidence="4" id="KW-0808">Transferase</keyword>
<dbReference type="GO" id="GO:0016740">
    <property type="term" value="F:transferase activity"/>
    <property type="evidence" value="ECO:0007669"/>
    <property type="project" value="UniProtKB-KW"/>
</dbReference>
<dbReference type="Pfam" id="PF02543">
    <property type="entry name" value="Carbam_trans_N"/>
    <property type="match status" value="1"/>
</dbReference>
<protein>
    <submittedName>
        <fullName evidence="4">Carbamoyltransferase</fullName>
    </submittedName>
</protein>
<comment type="similarity">
    <text evidence="1">Belongs to the NodU/CmcH family.</text>
</comment>
<dbReference type="PANTHER" id="PTHR34847:SF1">
    <property type="entry name" value="NODULATION PROTEIN U"/>
    <property type="match status" value="1"/>
</dbReference>
<organism evidence="4 5">
    <name type="scientific">Polyangium fumosum</name>
    <dbReference type="NCBI Taxonomy" id="889272"/>
    <lineage>
        <taxon>Bacteria</taxon>
        <taxon>Pseudomonadati</taxon>
        <taxon>Myxococcota</taxon>
        <taxon>Polyangia</taxon>
        <taxon>Polyangiales</taxon>
        <taxon>Polyangiaceae</taxon>
        <taxon>Polyangium</taxon>
    </lineage>
</organism>